<evidence type="ECO:0000256" key="1">
    <source>
        <dbReference type="SAM" id="MobiDB-lite"/>
    </source>
</evidence>
<evidence type="ECO:0000313" key="5">
    <source>
        <dbReference type="Proteomes" id="UP001597187"/>
    </source>
</evidence>
<dbReference type="Gene3D" id="3.40.50.12370">
    <property type="match status" value="1"/>
</dbReference>
<feature type="domain" description="HPP transmembrane region" evidence="3">
    <location>
        <begin position="39"/>
        <end position="182"/>
    </location>
</feature>
<evidence type="ECO:0000313" key="4">
    <source>
        <dbReference type="EMBL" id="MFD1514783.1"/>
    </source>
</evidence>
<evidence type="ECO:0000256" key="2">
    <source>
        <dbReference type="SAM" id="Phobius"/>
    </source>
</evidence>
<gene>
    <name evidence="4" type="ORF">ACFSBT_15990</name>
</gene>
<keyword evidence="2" id="KW-0472">Membrane</keyword>
<name>A0ABD6AYX5_9EURY</name>
<evidence type="ECO:0000259" key="3">
    <source>
        <dbReference type="Pfam" id="PF04982"/>
    </source>
</evidence>
<dbReference type="Pfam" id="PF04982">
    <property type="entry name" value="TM_HPP"/>
    <property type="match status" value="1"/>
</dbReference>
<dbReference type="AlphaFoldDB" id="A0ABD6AYX5"/>
<dbReference type="RefSeq" id="WP_250874720.1">
    <property type="nucleotide sequence ID" value="NZ_JALXFV010000008.1"/>
</dbReference>
<feature type="transmembrane region" description="Helical" evidence="2">
    <location>
        <begin position="89"/>
        <end position="112"/>
    </location>
</feature>
<feature type="region of interest" description="Disordered" evidence="1">
    <location>
        <begin position="248"/>
        <end position="274"/>
    </location>
</feature>
<feature type="transmembrane region" description="Helical" evidence="2">
    <location>
        <begin position="162"/>
        <end position="182"/>
    </location>
</feature>
<dbReference type="Proteomes" id="UP001597187">
    <property type="component" value="Unassembled WGS sequence"/>
</dbReference>
<feature type="transmembrane region" description="Helical" evidence="2">
    <location>
        <begin position="34"/>
        <end position="53"/>
    </location>
</feature>
<organism evidence="4 5">
    <name type="scientific">Halomarina rubra</name>
    <dbReference type="NCBI Taxonomy" id="2071873"/>
    <lineage>
        <taxon>Archaea</taxon>
        <taxon>Methanobacteriati</taxon>
        <taxon>Methanobacteriota</taxon>
        <taxon>Stenosarchaea group</taxon>
        <taxon>Halobacteria</taxon>
        <taxon>Halobacteriales</taxon>
        <taxon>Natronomonadaceae</taxon>
        <taxon>Halomarina</taxon>
    </lineage>
</organism>
<reference evidence="4 5" key="1">
    <citation type="journal article" date="2019" name="Int. J. Syst. Evol. Microbiol.">
        <title>The Global Catalogue of Microorganisms (GCM) 10K type strain sequencing project: providing services to taxonomists for standard genome sequencing and annotation.</title>
        <authorList>
            <consortium name="The Broad Institute Genomics Platform"/>
            <consortium name="The Broad Institute Genome Sequencing Center for Infectious Disease"/>
            <person name="Wu L."/>
            <person name="Ma J."/>
        </authorList>
    </citation>
    <scope>NUCLEOTIDE SEQUENCE [LARGE SCALE GENOMIC DNA]</scope>
    <source>
        <strain evidence="4 5">CGMCC 1.12563</strain>
    </source>
</reference>
<keyword evidence="2" id="KW-0812">Transmembrane</keyword>
<dbReference type="SUPFAM" id="SSF52402">
    <property type="entry name" value="Adenine nucleotide alpha hydrolases-like"/>
    <property type="match status" value="1"/>
</dbReference>
<dbReference type="EMBL" id="JBHUDC010000008">
    <property type="protein sequence ID" value="MFD1514783.1"/>
    <property type="molecule type" value="Genomic_DNA"/>
</dbReference>
<sequence length="489" mass="53053">MRGDRVRDLLRRVRRRERRELRELRVWLETTRNLVHVSALVLVPLVVALVTAVSNVVPAFSFLLFPPLAAATYMLFADPTGRYSSPVQFVVGLTLGAVCGLVAFRIGALVYAPDGTVVHAGSAALAVFLTGASAWALDVEVPPAFSSALLVLVTDGVPGSRVLYVLNIAVASGVVALVFVFWRRQVYSERARYLYQSTKGDDHVLVPWRGDEPVATAMLGARLAAAHDAGKVVLLDLVGDAAVADAEREVETTQGDDVATDGGQRGRSADDAGRAEERAAARAATDLEARAAAIRTEVGVPCEVVVASEGPNAATTVLQTARNTNCDLIAAPYETHRGSLSPFVRELFRGEVDVLVHRSCDGRTRWKHVMVPVRKAGDVAHEMLDFAARLSGRTGRVAVCHCIESEESRRHAETMLRDLVETANAAVETRISRADIADFLAVNARSYDLVIMGASQDRSAASRFITRPTFERVRSLDTDVVIVDRNFRF</sequence>
<keyword evidence="2" id="KW-1133">Transmembrane helix</keyword>
<accession>A0ABD6AYX5</accession>
<keyword evidence="5" id="KW-1185">Reference proteome</keyword>
<comment type="caution">
    <text evidence="4">The sequence shown here is derived from an EMBL/GenBank/DDBJ whole genome shotgun (WGS) entry which is preliminary data.</text>
</comment>
<proteinExistence type="predicted"/>
<dbReference type="InterPro" id="IPR058581">
    <property type="entry name" value="TM_HPP"/>
</dbReference>
<protein>
    <submittedName>
        <fullName evidence="4">HPP family protein</fullName>
    </submittedName>
</protein>